<dbReference type="RefSeq" id="WP_230792782.1">
    <property type="nucleotide sequence ID" value="NZ_JAJNCO010000031.1"/>
</dbReference>
<reference evidence="1" key="1">
    <citation type="submission" date="2021-11" db="EMBL/GenBank/DDBJ databases">
        <title>Development of a sustainable strategy for remediation of hydrocarbon-contaminated territories based on the waste exchange concept.</title>
        <authorList>
            <person name="Elkin A."/>
        </authorList>
    </citation>
    <scope>NUCLEOTIDE SEQUENCE</scope>
    <source>
        <strain evidence="1">IEGM 757</strain>
    </source>
</reference>
<sequence length="66" mass="7306">MSTRRFTLRLPCHLSSQDALGRAAAALHDRQVTEVAELRVHPALTTSEPGMCTFTFTYEPRGRCSG</sequence>
<name>A0AAW4XPP9_RHORH</name>
<protein>
    <submittedName>
        <fullName evidence="1">Uncharacterized protein</fullName>
    </submittedName>
</protein>
<evidence type="ECO:0000313" key="2">
    <source>
        <dbReference type="Proteomes" id="UP001198630"/>
    </source>
</evidence>
<proteinExistence type="predicted"/>
<dbReference type="EMBL" id="JAJNCO010000031">
    <property type="protein sequence ID" value="MCD2114836.1"/>
    <property type="molecule type" value="Genomic_DNA"/>
</dbReference>
<gene>
    <name evidence="1" type="ORF">LQ384_27415</name>
</gene>
<dbReference type="AlphaFoldDB" id="A0AAW4XPP9"/>
<dbReference type="Proteomes" id="UP001198630">
    <property type="component" value="Unassembled WGS sequence"/>
</dbReference>
<organism evidence="1 2">
    <name type="scientific">Rhodococcus rhodochrous</name>
    <dbReference type="NCBI Taxonomy" id="1829"/>
    <lineage>
        <taxon>Bacteria</taxon>
        <taxon>Bacillati</taxon>
        <taxon>Actinomycetota</taxon>
        <taxon>Actinomycetes</taxon>
        <taxon>Mycobacteriales</taxon>
        <taxon>Nocardiaceae</taxon>
        <taxon>Rhodococcus</taxon>
    </lineage>
</organism>
<evidence type="ECO:0000313" key="1">
    <source>
        <dbReference type="EMBL" id="MCD2114836.1"/>
    </source>
</evidence>
<comment type="caution">
    <text evidence="1">The sequence shown here is derived from an EMBL/GenBank/DDBJ whole genome shotgun (WGS) entry which is preliminary data.</text>
</comment>
<accession>A0AAW4XPP9</accession>